<proteinExistence type="inferred from homology"/>
<feature type="domain" description="Ribosomal RNA-processing protein 14/surfeit locus protein 6 C-terminal" evidence="5">
    <location>
        <begin position="207"/>
        <end position="400"/>
    </location>
</feature>
<dbReference type="InterPro" id="IPR029190">
    <property type="entry name" value="Rrp14/SURF6_C"/>
</dbReference>
<evidence type="ECO:0000313" key="7">
    <source>
        <dbReference type="EMBL" id="ORY84418.1"/>
    </source>
</evidence>
<organism evidence="7 8">
    <name type="scientific">Protomyces lactucae-debilis</name>
    <dbReference type="NCBI Taxonomy" id="2754530"/>
    <lineage>
        <taxon>Eukaryota</taxon>
        <taxon>Fungi</taxon>
        <taxon>Dikarya</taxon>
        <taxon>Ascomycota</taxon>
        <taxon>Taphrinomycotina</taxon>
        <taxon>Taphrinomycetes</taxon>
        <taxon>Taphrinales</taxon>
        <taxon>Protomycetaceae</taxon>
        <taxon>Protomyces</taxon>
    </lineage>
</organism>
<dbReference type="RefSeq" id="XP_040726436.1">
    <property type="nucleotide sequence ID" value="XM_040866754.1"/>
</dbReference>
<feature type="region of interest" description="Disordered" evidence="4">
    <location>
        <begin position="35"/>
        <end position="309"/>
    </location>
</feature>
<comment type="similarity">
    <text evidence="2">Belongs to the SURF6 family.</text>
</comment>
<sequence length="424" mass="46173">MADAELAARLTAHEHAFEGLLDLIPAKFYNPEDAANQWNKRKQTKEEQVKAKRAKLDPAQNSRQVKRVEEGAVSSTTDAPVAQSRKAKVKQPKAKQTDKAKATKAGGNGSADAKSASKVKAKSGKAIPKDLAVPPMTTAPGDDDKPSSIDASPLPESTSTEADLPNQPDPNRNIADLRAKLAAKIEALRTRRKAPGTEVEGAPRSREAILEVRRKKEEARAAKKKLEKQARKDAALEMPQDEEVKSESDSASDEEDDDEAHPTGGDAALSYGKLTLPSGESVTSTFETQGARKRKHQDPKSALEAALNKRKRISGLDDEKKQAIKDSDAWHKALLQADGEKLKDDVGLLKKAVKRQEATKKKSEKEWKARLSSIAMAKKNKQKTREKNLKERREAKGQKGGHKKTKPVGHKGKGKGAPGKKKGF</sequence>
<dbReference type="GO" id="GO:0005730">
    <property type="term" value="C:nucleolus"/>
    <property type="evidence" value="ECO:0007669"/>
    <property type="project" value="TreeGrafter"/>
</dbReference>
<dbReference type="GO" id="GO:0042274">
    <property type="term" value="P:ribosomal small subunit biogenesis"/>
    <property type="evidence" value="ECO:0007669"/>
    <property type="project" value="TreeGrafter"/>
</dbReference>
<dbReference type="AlphaFoldDB" id="A0A1Y2FKD7"/>
<evidence type="ECO:0000259" key="5">
    <source>
        <dbReference type="Pfam" id="PF04935"/>
    </source>
</evidence>
<feature type="compositionally biased region" description="Basic and acidic residues" evidence="4">
    <location>
        <begin position="44"/>
        <end position="56"/>
    </location>
</feature>
<feature type="domain" description="Ribosomal RNA-processing protein 14 N-terminal" evidence="6">
    <location>
        <begin position="9"/>
        <end position="59"/>
    </location>
</feature>
<dbReference type="GO" id="GO:0003723">
    <property type="term" value="F:RNA binding"/>
    <property type="evidence" value="ECO:0007669"/>
    <property type="project" value="TreeGrafter"/>
</dbReference>
<accession>A0A1Y2FKD7</accession>
<feature type="compositionally biased region" description="Basic residues" evidence="4">
    <location>
        <begin position="399"/>
        <end position="424"/>
    </location>
</feature>
<comment type="subcellular location">
    <subcellularLocation>
        <location evidence="1">Nucleus</location>
    </subcellularLocation>
</comment>
<reference evidence="7 8" key="1">
    <citation type="submission" date="2016-07" db="EMBL/GenBank/DDBJ databases">
        <title>Pervasive Adenine N6-methylation of Active Genes in Fungi.</title>
        <authorList>
            <consortium name="DOE Joint Genome Institute"/>
            <person name="Mondo S.J."/>
            <person name="Dannebaum R.O."/>
            <person name="Kuo R.C."/>
            <person name="Labutti K."/>
            <person name="Haridas S."/>
            <person name="Kuo A."/>
            <person name="Salamov A."/>
            <person name="Ahrendt S.R."/>
            <person name="Lipzen A."/>
            <person name="Sullivan W."/>
            <person name="Andreopoulos W.B."/>
            <person name="Clum A."/>
            <person name="Lindquist E."/>
            <person name="Daum C."/>
            <person name="Ramamoorthy G.K."/>
            <person name="Gryganskyi A."/>
            <person name="Culley D."/>
            <person name="Magnuson J.K."/>
            <person name="James T.Y."/>
            <person name="O'Malley M.A."/>
            <person name="Stajich J.E."/>
            <person name="Spatafora J.W."/>
            <person name="Visel A."/>
            <person name="Grigoriev I.V."/>
        </authorList>
    </citation>
    <scope>NUCLEOTIDE SEQUENCE [LARGE SCALE GENOMIC DNA]</scope>
    <source>
        <strain evidence="7 8">12-1054</strain>
    </source>
</reference>
<evidence type="ECO:0000256" key="3">
    <source>
        <dbReference type="ARBA" id="ARBA00023242"/>
    </source>
</evidence>
<dbReference type="InterPro" id="IPR007019">
    <property type="entry name" value="SURF6"/>
</dbReference>
<feature type="compositionally biased region" description="Polar residues" evidence="4">
    <location>
        <begin position="278"/>
        <end position="288"/>
    </location>
</feature>
<evidence type="ECO:0000256" key="4">
    <source>
        <dbReference type="SAM" id="MobiDB-lite"/>
    </source>
</evidence>
<gene>
    <name evidence="7" type="ORF">BCR37DRAFT_266070</name>
</gene>
<dbReference type="OMA" id="QKKRTDN"/>
<feature type="compositionally biased region" description="Basic and acidic residues" evidence="4">
    <location>
        <begin position="383"/>
        <end position="397"/>
    </location>
</feature>
<dbReference type="PANTHER" id="PTHR14369">
    <property type="entry name" value="SURFEIT LOCUS PROTEIN 6"/>
    <property type="match status" value="1"/>
</dbReference>
<evidence type="ECO:0000256" key="1">
    <source>
        <dbReference type="ARBA" id="ARBA00004123"/>
    </source>
</evidence>
<dbReference type="OrthoDB" id="444809at2759"/>
<evidence type="ECO:0000313" key="8">
    <source>
        <dbReference type="Proteomes" id="UP000193685"/>
    </source>
</evidence>
<feature type="region of interest" description="Disordered" evidence="4">
    <location>
        <begin position="375"/>
        <end position="424"/>
    </location>
</feature>
<evidence type="ECO:0000256" key="2">
    <source>
        <dbReference type="ARBA" id="ARBA00005904"/>
    </source>
</evidence>
<dbReference type="STRING" id="56484.A0A1Y2FKD7"/>
<dbReference type="InterPro" id="IPR029188">
    <property type="entry name" value="Rrp14_N"/>
</dbReference>
<dbReference type="Proteomes" id="UP000193685">
    <property type="component" value="Unassembled WGS sequence"/>
</dbReference>
<dbReference type="GeneID" id="63783353"/>
<dbReference type="GO" id="GO:0003677">
    <property type="term" value="F:DNA binding"/>
    <property type="evidence" value="ECO:0007669"/>
    <property type="project" value="TreeGrafter"/>
</dbReference>
<name>A0A1Y2FKD7_PROLT</name>
<dbReference type="Pfam" id="PF04935">
    <property type="entry name" value="SURF6"/>
    <property type="match status" value="1"/>
</dbReference>
<feature type="compositionally biased region" description="Acidic residues" evidence="4">
    <location>
        <begin position="250"/>
        <end position="259"/>
    </location>
</feature>
<dbReference type="PANTHER" id="PTHR14369:SF0">
    <property type="entry name" value="SURFEIT LOCUS PROTEIN 6"/>
    <property type="match status" value="1"/>
</dbReference>
<comment type="caution">
    <text evidence="7">The sequence shown here is derived from an EMBL/GenBank/DDBJ whole genome shotgun (WGS) entry which is preliminary data.</text>
</comment>
<evidence type="ECO:0000259" key="6">
    <source>
        <dbReference type="Pfam" id="PF15459"/>
    </source>
</evidence>
<feature type="compositionally biased region" description="Basic and acidic residues" evidence="4">
    <location>
        <begin position="201"/>
        <end position="221"/>
    </location>
</feature>
<keyword evidence="3" id="KW-0539">Nucleus</keyword>
<dbReference type="EMBL" id="MCFI01000006">
    <property type="protein sequence ID" value="ORY84418.1"/>
    <property type="molecule type" value="Genomic_DNA"/>
</dbReference>
<protein>
    <submittedName>
        <fullName evidence="7">Surfeit locus protein 6-domain-containing protein</fullName>
    </submittedName>
</protein>
<dbReference type="Pfam" id="PF15459">
    <property type="entry name" value="RRP14"/>
    <property type="match status" value="1"/>
</dbReference>
<dbReference type="GO" id="GO:0042273">
    <property type="term" value="P:ribosomal large subunit biogenesis"/>
    <property type="evidence" value="ECO:0007669"/>
    <property type="project" value="TreeGrafter"/>
</dbReference>
<keyword evidence="8" id="KW-1185">Reference proteome</keyword>